<gene>
    <name evidence="3" type="ORF">MNQ99_02460</name>
</gene>
<reference evidence="3 4" key="1">
    <citation type="submission" date="2022-03" db="EMBL/GenBank/DDBJ databases">
        <title>Isotopic signatures of nitrous oxide derived from detoxification processes.</title>
        <authorList>
            <person name="Behrendt U."/>
            <person name="Buchen C."/>
            <person name="Well R."/>
            <person name="Ulrich A."/>
            <person name="Rohe L."/>
            <person name="Kolb S."/>
            <person name="Schloter M."/>
            <person name="Horn M.A."/>
            <person name="Augustin J."/>
        </authorList>
    </citation>
    <scope>NUCLEOTIDE SEQUENCE [LARGE SCALE GENOMIC DNA]</scope>
    <source>
        <strain evidence="3 4">S4-C24</strain>
    </source>
</reference>
<feature type="domain" description="Transcription regulator PadR C-terminal" evidence="2">
    <location>
        <begin position="92"/>
        <end position="187"/>
    </location>
</feature>
<evidence type="ECO:0000313" key="4">
    <source>
        <dbReference type="Proteomes" id="UP000829069"/>
    </source>
</evidence>
<keyword evidence="4" id="KW-1185">Reference proteome</keyword>
<dbReference type="Proteomes" id="UP000829069">
    <property type="component" value="Chromosome"/>
</dbReference>
<dbReference type="Pfam" id="PF03551">
    <property type="entry name" value="PadR"/>
    <property type="match status" value="1"/>
</dbReference>
<dbReference type="InterPro" id="IPR005149">
    <property type="entry name" value="Tscrpt_reg_PadR_N"/>
</dbReference>
<dbReference type="InterPro" id="IPR018309">
    <property type="entry name" value="Tscrpt_reg_PadR_C"/>
</dbReference>
<evidence type="ECO:0000313" key="3">
    <source>
        <dbReference type="EMBL" id="UNK46251.1"/>
    </source>
</evidence>
<dbReference type="RefSeq" id="WP_241914306.1">
    <property type="nucleotide sequence ID" value="NZ_CP093326.1"/>
</dbReference>
<dbReference type="Gene3D" id="1.10.10.10">
    <property type="entry name" value="Winged helix-like DNA-binding domain superfamily/Winged helix DNA-binding domain"/>
    <property type="match status" value="1"/>
</dbReference>
<dbReference type="PANTHER" id="PTHR43252">
    <property type="entry name" value="TRANSCRIPTIONAL REGULATOR YQJI"/>
    <property type="match status" value="1"/>
</dbReference>
<dbReference type="PANTHER" id="PTHR43252:SF4">
    <property type="entry name" value="TRANSCRIPTIONAL REGULATORY PROTEIN"/>
    <property type="match status" value="1"/>
</dbReference>
<evidence type="ECO:0000259" key="2">
    <source>
        <dbReference type="Pfam" id="PF10400"/>
    </source>
</evidence>
<dbReference type="InterPro" id="IPR036390">
    <property type="entry name" value="WH_DNA-bd_sf"/>
</dbReference>
<dbReference type="EMBL" id="CP093326">
    <property type="protein sequence ID" value="UNK46251.1"/>
    <property type="molecule type" value="Genomic_DNA"/>
</dbReference>
<organism evidence="3 4">
    <name type="scientific">Arthrobacter sulfonylureivorans</name>
    <dbReference type="NCBI Taxonomy" id="2486855"/>
    <lineage>
        <taxon>Bacteria</taxon>
        <taxon>Bacillati</taxon>
        <taxon>Actinomycetota</taxon>
        <taxon>Actinomycetes</taxon>
        <taxon>Micrococcales</taxon>
        <taxon>Micrococcaceae</taxon>
        <taxon>Arthrobacter</taxon>
    </lineage>
</organism>
<evidence type="ECO:0000259" key="1">
    <source>
        <dbReference type="Pfam" id="PF03551"/>
    </source>
</evidence>
<proteinExistence type="predicted"/>
<feature type="domain" description="Transcription regulator PadR N-terminal" evidence="1">
    <location>
        <begin position="7"/>
        <end position="80"/>
    </location>
</feature>
<dbReference type="Pfam" id="PF10400">
    <property type="entry name" value="Vir_act_alpha_C"/>
    <property type="match status" value="1"/>
</dbReference>
<protein>
    <submittedName>
        <fullName evidence="3">PadR family transcriptional regulator</fullName>
    </submittedName>
</protein>
<sequence>MSLRYALLALLSVEPMTGYDLYKEFESSVGHVWHAPDSQIYPELRRMEKEGLLEGEEVTWGQRGKKRRYHITNAGVEAFRDWMNTTLEYTRVRDPAHLKAAYLEWAAPEAAREQMRAHIEHHTGLRQQWEQRIREIDQDRSEMLNRRLAGTPEADRDRVKAFKRFTYEGLVARADQEIAWAQHGLDLIDQLYANRPGSRQAAGAKK</sequence>
<dbReference type="InterPro" id="IPR036388">
    <property type="entry name" value="WH-like_DNA-bd_sf"/>
</dbReference>
<accession>A0ABY3W8C2</accession>
<dbReference type="SUPFAM" id="SSF46785">
    <property type="entry name" value="Winged helix' DNA-binding domain"/>
    <property type="match status" value="1"/>
</dbReference>
<name>A0ABY3W8C2_9MICC</name>